<dbReference type="SUPFAM" id="SSF55068">
    <property type="entry name" value="Peptide methionine sulfoxide reductase"/>
    <property type="match status" value="1"/>
</dbReference>
<evidence type="ECO:0000256" key="5">
    <source>
        <dbReference type="SAM" id="MobiDB-lite"/>
    </source>
</evidence>
<dbReference type="InterPro" id="IPR036509">
    <property type="entry name" value="Met_Sox_Rdtase_MsrA_sf"/>
</dbReference>
<evidence type="ECO:0000313" key="8">
    <source>
        <dbReference type="Proteomes" id="UP000007881"/>
    </source>
</evidence>
<dbReference type="KEGG" id="phm:PSMK_00300"/>
<evidence type="ECO:0000259" key="6">
    <source>
        <dbReference type="Pfam" id="PF01625"/>
    </source>
</evidence>
<dbReference type="NCBIfam" id="TIGR00401">
    <property type="entry name" value="msrA"/>
    <property type="match status" value="1"/>
</dbReference>
<protein>
    <recommendedName>
        <fullName evidence="4">Peptide methionine sulfoxide reductase MsrA</fullName>
        <shortName evidence="4">Protein-methionine-S-oxide reductase</shortName>
        <ecNumber evidence="4">1.8.4.11</ecNumber>
    </recommendedName>
    <alternativeName>
        <fullName evidence="4">Peptide-methionine (S)-S-oxide reductase</fullName>
        <shortName evidence="4">Peptide Met(O) reductase</shortName>
    </alternativeName>
</protein>
<feature type="compositionally biased region" description="Basic and acidic residues" evidence="5">
    <location>
        <begin position="197"/>
        <end position="211"/>
    </location>
</feature>
<comment type="catalytic activity">
    <reaction evidence="3 4">
        <text>[thioredoxin]-disulfide + L-methionine + H2O = L-methionine (S)-S-oxide + [thioredoxin]-dithiol</text>
        <dbReference type="Rhea" id="RHEA:19993"/>
        <dbReference type="Rhea" id="RHEA-COMP:10698"/>
        <dbReference type="Rhea" id="RHEA-COMP:10700"/>
        <dbReference type="ChEBI" id="CHEBI:15377"/>
        <dbReference type="ChEBI" id="CHEBI:29950"/>
        <dbReference type="ChEBI" id="CHEBI:50058"/>
        <dbReference type="ChEBI" id="CHEBI:57844"/>
        <dbReference type="ChEBI" id="CHEBI:58772"/>
        <dbReference type="EC" id="1.8.4.11"/>
    </reaction>
</comment>
<comment type="similarity">
    <text evidence="4">Belongs to the MsrA Met sulfoxide reductase family.</text>
</comment>
<gene>
    <name evidence="4 7" type="primary">msrA</name>
    <name evidence="7" type="ordered locus">PSMK_00300</name>
</gene>
<comment type="function">
    <text evidence="4">Has an important function as a repair enzyme for proteins that have been inactivated by oxidation. Catalyzes the reversible oxidation-reduction of methionine sulfoxide in proteins to methionine.</text>
</comment>
<dbReference type="PATRIC" id="fig|1142394.8.peg.30"/>
<keyword evidence="1 4" id="KW-0560">Oxidoreductase</keyword>
<dbReference type="EC" id="1.8.4.11" evidence="4"/>
<dbReference type="OrthoDB" id="4174719at2"/>
<dbReference type="HAMAP" id="MF_01401">
    <property type="entry name" value="MsrA"/>
    <property type="match status" value="1"/>
</dbReference>
<dbReference type="HOGENOM" id="CLU_031040_10_0_0"/>
<dbReference type="AlphaFoldDB" id="I0IAA1"/>
<feature type="region of interest" description="Disordered" evidence="5">
    <location>
        <begin position="181"/>
        <end position="211"/>
    </location>
</feature>
<evidence type="ECO:0000256" key="3">
    <source>
        <dbReference type="ARBA" id="ARBA00048782"/>
    </source>
</evidence>
<dbReference type="eggNOG" id="COG0225">
    <property type="taxonomic scope" value="Bacteria"/>
</dbReference>
<dbReference type="Pfam" id="PF01625">
    <property type="entry name" value="PMSR"/>
    <property type="match status" value="1"/>
</dbReference>
<accession>I0IAA1</accession>
<evidence type="ECO:0000256" key="4">
    <source>
        <dbReference type="HAMAP-Rule" id="MF_01401"/>
    </source>
</evidence>
<evidence type="ECO:0000256" key="2">
    <source>
        <dbReference type="ARBA" id="ARBA00047806"/>
    </source>
</evidence>
<dbReference type="Proteomes" id="UP000007881">
    <property type="component" value="Chromosome"/>
</dbReference>
<dbReference type="GO" id="GO:0033744">
    <property type="term" value="F:L-methionine:thioredoxin-disulfide S-oxidoreductase activity"/>
    <property type="evidence" value="ECO:0007669"/>
    <property type="project" value="RHEA"/>
</dbReference>
<organism evidence="7 8">
    <name type="scientific">Phycisphaera mikurensis (strain NBRC 102666 / KCTC 22515 / FYK2301M01)</name>
    <dbReference type="NCBI Taxonomy" id="1142394"/>
    <lineage>
        <taxon>Bacteria</taxon>
        <taxon>Pseudomonadati</taxon>
        <taxon>Planctomycetota</taxon>
        <taxon>Phycisphaerae</taxon>
        <taxon>Phycisphaerales</taxon>
        <taxon>Phycisphaeraceae</taxon>
        <taxon>Phycisphaera</taxon>
    </lineage>
</organism>
<feature type="domain" description="Peptide methionine sulphoxide reductase MsrA" evidence="6">
    <location>
        <begin position="38"/>
        <end position="189"/>
    </location>
</feature>
<dbReference type="GO" id="GO:0008113">
    <property type="term" value="F:peptide-methionine (S)-S-oxide reductase activity"/>
    <property type="evidence" value="ECO:0007669"/>
    <property type="project" value="UniProtKB-UniRule"/>
</dbReference>
<dbReference type="PANTHER" id="PTHR43774:SF1">
    <property type="entry name" value="PEPTIDE METHIONINE SULFOXIDE REDUCTASE MSRA 2"/>
    <property type="match status" value="1"/>
</dbReference>
<evidence type="ECO:0000313" key="7">
    <source>
        <dbReference type="EMBL" id="BAM02189.1"/>
    </source>
</evidence>
<dbReference type="Gene3D" id="3.30.1060.10">
    <property type="entry name" value="Peptide methionine sulphoxide reductase MsrA"/>
    <property type="match status" value="1"/>
</dbReference>
<reference evidence="7 8" key="1">
    <citation type="submission" date="2012-02" db="EMBL/GenBank/DDBJ databases">
        <title>Complete genome sequence of Phycisphaera mikurensis NBRC 102666.</title>
        <authorList>
            <person name="Ankai A."/>
            <person name="Hosoyama A."/>
            <person name="Terui Y."/>
            <person name="Sekine M."/>
            <person name="Fukai R."/>
            <person name="Kato Y."/>
            <person name="Nakamura S."/>
            <person name="Yamada-Narita S."/>
            <person name="Kawakoshi A."/>
            <person name="Fukunaga Y."/>
            <person name="Yamazaki S."/>
            <person name="Fujita N."/>
        </authorList>
    </citation>
    <scope>NUCLEOTIDE SEQUENCE [LARGE SCALE GENOMIC DNA]</scope>
    <source>
        <strain evidence="8">NBRC 102666 / KCTC 22515 / FYK2301M01</strain>
    </source>
</reference>
<dbReference type="RefSeq" id="WP_014435409.1">
    <property type="nucleotide sequence ID" value="NC_017080.1"/>
</dbReference>
<comment type="catalytic activity">
    <reaction evidence="2 4">
        <text>L-methionyl-[protein] + [thioredoxin]-disulfide + H2O = L-methionyl-(S)-S-oxide-[protein] + [thioredoxin]-dithiol</text>
        <dbReference type="Rhea" id="RHEA:14217"/>
        <dbReference type="Rhea" id="RHEA-COMP:10698"/>
        <dbReference type="Rhea" id="RHEA-COMP:10700"/>
        <dbReference type="Rhea" id="RHEA-COMP:12313"/>
        <dbReference type="Rhea" id="RHEA-COMP:12315"/>
        <dbReference type="ChEBI" id="CHEBI:15377"/>
        <dbReference type="ChEBI" id="CHEBI:16044"/>
        <dbReference type="ChEBI" id="CHEBI:29950"/>
        <dbReference type="ChEBI" id="CHEBI:44120"/>
        <dbReference type="ChEBI" id="CHEBI:50058"/>
        <dbReference type="EC" id="1.8.4.11"/>
    </reaction>
</comment>
<evidence type="ECO:0000256" key="1">
    <source>
        <dbReference type="ARBA" id="ARBA00023002"/>
    </source>
</evidence>
<dbReference type="EMBL" id="AP012338">
    <property type="protein sequence ID" value="BAM02189.1"/>
    <property type="molecule type" value="Genomic_DNA"/>
</dbReference>
<name>I0IAA1_PHYMF</name>
<dbReference type="InterPro" id="IPR002569">
    <property type="entry name" value="Met_Sox_Rdtase_MsrA_dom"/>
</dbReference>
<feature type="compositionally biased region" description="Polar residues" evidence="5">
    <location>
        <begin position="1"/>
        <end position="11"/>
    </location>
</feature>
<dbReference type="PANTHER" id="PTHR43774">
    <property type="entry name" value="PEPTIDE METHIONINE SULFOXIDE REDUCTASE"/>
    <property type="match status" value="1"/>
</dbReference>
<proteinExistence type="inferred from homology"/>
<feature type="active site" evidence="4">
    <location>
        <position position="44"/>
    </location>
</feature>
<feature type="region of interest" description="Disordered" evidence="5">
    <location>
        <begin position="1"/>
        <end position="26"/>
    </location>
</feature>
<keyword evidence="8" id="KW-1185">Reference proteome</keyword>
<sequence length="211" mass="22722">MAGISCSTSHAAPSGFPAPPAEQPAGVEAVNEEGEAVAVLAGGCFWCTEAVFERLAGVKTVVSGYAGGTAEDADYKKVSGGLTEHAEAIKIVYDPAQTRFLDLLEVFFAVAHNPTHVNRQGNDHGPQYRSAVFYANDAQKAAAEAYIQEIDASGVYPDPVATKMEPLNRFYEAEPYHQDYAANNPDNPYVRGVGQPKVDKLEKSFPERLKK</sequence>
<dbReference type="STRING" id="1142394.PSMK_00300"/>